<dbReference type="PANTHER" id="PTHR45947">
    <property type="entry name" value="SULFOQUINOVOSYL TRANSFERASE SQD2"/>
    <property type="match status" value="1"/>
</dbReference>
<dbReference type="OrthoDB" id="9802525at2"/>
<dbReference type="Proteomes" id="UP000248806">
    <property type="component" value="Unassembled WGS sequence"/>
</dbReference>
<gene>
    <name evidence="3" type="ORF">EI42_05160</name>
</gene>
<evidence type="ECO:0000313" key="4">
    <source>
        <dbReference type="Proteomes" id="UP000248806"/>
    </source>
</evidence>
<dbReference type="InterPro" id="IPR001296">
    <property type="entry name" value="Glyco_trans_1"/>
</dbReference>
<feature type="domain" description="Glycosyl transferase family 1" evidence="1">
    <location>
        <begin position="238"/>
        <end position="385"/>
    </location>
</feature>
<name>A0A326TZF8_THEHA</name>
<organism evidence="3 4">
    <name type="scientific">Thermosporothrix hazakensis</name>
    <dbReference type="NCBI Taxonomy" id="644383"/>
    <lineage>
        <taxon>Bacteria</taxon>
        <taxon>Bacillati</taxon>
        <taxon>Chloroflexota</taxon>
        <taxon>Ktedonobacteria</taxon>
        <taxon>Ktedonobacterales</taxon>
        <taxon>Thermosporotrichaceae</taxon>
        <taxon>Thermosporothrix</taxon>
    </lineage>
</organism>
<reference evidence="3 4" key="1">
    <citation type="submission" date="2018-06" db="EMBL/GenBank/DDBJ databases">
        <title>Genomic Encyclopedia of Archaeal and Bacterial Type Strains, Phase II (KMG-II): from individual species to whole genera.</title>
        <authorList>
            <person name="Goeker M."/>
        </authorList>
    </citation>
    <scope>NUCLEOTIDE SEQUENCE [LARGE SCALE GENOMIC DNA]</scope>
    <source>
        <strain evidence="3 4">ATCC BAA-1881</strain>
    </source>
</reference>
<evidence type="ECO:0000313" key="3">
    <source>
        <dbReference type="EMBL" id="PZW22948.1"/>
    </source>
</evidence>
<dbReference type="PANTHER" id="PTHR45947:SF13">
    <property type="entry name" value="TRANSFERASE"/>
    <property type="match status" value="1"/>
</dbReference>
<keyword evidence="4" id="KW-1185">Reference proteome</keyword>
<dbReference type="Pfam" id="PF13439">
    <property type="entry name" value="Glyco_transf_4"/>
    <property type="match status" value="1"/>
</dbReference>
<evidence type="ECO:0000259" key="2">
    <source>
        <dbReference type="Pfam" id="PF13439"/>
    </source>
</evidence>
<sequence length="410" mass="46005">MRILMLTQFYPPVIGGEERHVRNLSLELVARGHQVAVATLWQEGCPEFEEDQGVRVYRFRTTTQRFSSLYSDPRRTHVPPFPDPEAVRALSRIMHQERPEIVHAHNWLVYSFLPLKQQYGCPLILTLHDFSQVCPTRRFLFQRELCEGPRLDKCLQCSAQHYGIMKGISVALMHRIASATARQGVDLFLPVSRAVAEGARLSELELPFQVIPNFIPDTVTSLCSSNAKLNRLLQQLPRREFLLFVGDVGYDKGITTLLNAYADMACNVPLVLIGRAVADSPTELPPGVIWLRDWPHQAVMHAWRRCAIGVVPSLCPDACPTVAMEAMAMGKPVVASRIGGISDVVVDGKTGVLVPPGNARILRFVLEWLMENDHLRARMGEHGRQQVTSFLASAVVSRIETIYREVIQSS</sequence>
<accession>A0A326TZF8</accession>
<dbReference type="GO" id="GO:0016757">
    <property type="term" value="F:glycosyltransferase activity"/>
    <property type="evidence" value="ECO:0007669"/>
    <property type="project" value="InterPro"/>
</dbReference>
<keyword evidence="3" id="KW-0808">Transferase</keyword>
<protein>
    <submittedName>
        <fullName evidence="3">Glycosyltransferase involved in cell wall biosynthesis</fullName>
    </submittedName>
</protein>
<feature type="domain" description="Glycosyltransferase subfamily 4-like N-terminal" evidence="2">
    <location>
        <begin position="14"/>
        <end position="216"/>
    </location>
</feature>
<dbReference type="Pfam" id="PF00534">
    <property type="entry name" value="Glycos_transf_1"/>
    <property type="match status" value="1"/>
</dbReference>
<dbReference type="AlphaFoldDB" id="A0A326TZF8"/>
<proteinExistence type="predicted"/>
<comment type="caution">
    <text evidence="3">The sequence shown here is derived from an EMBL/GenBank/DDBJ whole genome shotgun (WGS) entry which is preliminary data.</text>
</comment>
<dbReference type="Gene3D" id="3.40.50.2000">
    <property type="entry name" value="Glycogen Phosphorylase B"/>
    <property type="match status" value="2"/>
</dbReference>
<dbReference type="InterPro" id="IPR050194">
    <property type="entry name" value="Glycosyltransferase_grp1"/>
</dbReference>
<dbReference type="RefSeq" id="WP_111325443.1">
    <property type="nucleotide sequence ID" value="NZ_BIFX01000001.1"/>
</dbReference>
<dbReference type="InterPro" id="IPR028098">
    <property type="entry name" value="Glyco_trans_4-like_N"/>
</dbReference>
<evidence type="ECO:0000259" key="1">
    <source>
        <dbReference type="Pfam" id="PF00534"/>
    </source>
</evidence>
<dbReference type="CDD" id="cd03801">
    <property type="entry name" value="GT4_PimA-like"/>
    <property type="match status" value="1"/>
</dbReference>
<dbReference type="EMBL" id="QKUF01000028">
    <property type="protein sequence ID" value="PZW22948.1"/>
    <property type="molecule type" value="Genomic_DNA"/>
</dbReference>
<dbReference type="SUPFAM" id="SSF53756">
    <property type="entry name" value="UDP-Glycosyltransferase/glycogen phosphorylase"/>
    <property type="match status" value="1"/>
</dbReference>